<proteinExistence type="predicted"/>
<keyword evidence="2" id="KW-0645">Protease</keyword>
<dbReference type="GO" id="GO:0006508">
    <property type="term" value="P:proteolysis"/>
    <property type="evidence" value="ECO:0007669"/>
    <property type="project" value="UniProtKB-KW"/>
</dbReference>
<sequence>MENRILCFVRNVVGILLAGGLILLPIYAQAAEGGGKPIGFAVRVSTEGIFSTKVEKVEVAKVEPGSQAEAAGIAIGDELVRVEGMRVPGGDGVKLKPLMHFSPGEPKHLAFKRKDGSGYDVTLLKAP</sequence>
<dbReference type="InterPro" id="IPR036034">
    <property type="entry name" value="PDZ_sf"/>
</dbReference>
<dbReference type="Gene3D" id="2.30.42.10">
    <property type="match status" value="1"/>
</dbReference>
<dbReference type="Pfam" id="PF00595">
    <property type="entry name" value="PDZ"/>
    <property type="match status" value="1"/>
</dbReference>
<dbReference type="SUPFAM" id="SSF50156">
    <property type="entry name" value="PDZ domain-like"/>
    <property type="match status" value="1"/>
</dbReference>
<gene>
    <name evidence="2" type="ORF">GGR36_001332</name>
</gene>
<evidence type="ECO:0000313" key="3">
    <source>
        <dbReference type="Proteomes" id="UP000561045"/>
    </source>
</evidence>
<dbReference type="PROSITE" id="PS50106">
    <property type="entry name" value="PDZ"/>
    <property type="match status" value="1"/>
</dbReference>
<dbReference type="AlphaFoldDB" id="A0A840BI79"/>
<accession>A0A840BI79</accession>
<evidence type="ECO:0000259" key="1">
    <source>
        <dbReference type="PROSITE" id="PS50106"/>
    </source>
</evidence>
<evidence type="ECO:0000313" key="2">
    <source>
        <dbReference type="EMBL" id="MBB4012024.1"/>
    </source>
</evidence>
<dbReference type="InterPro" id="IPR001478">
    <property type="entry name" value="PDZ"/>
</dbReference>
<dbReference type="EMBL" id="JACIET010000001">
    <property type="protein sequence ID" value="MBB4012024.1"/>
    <property type="molecule type" value="Genomic_DNA"/>
</dbReference>
<reference evidence="2 3" key="1">
    <citation type="submission" date="2020-08" db="EMBL/GenBank/DDBJ databases">
        <title>Genomic Encyclopedia of Type Strains, Phase IV (KMG-IV): sequencing the most valuable type-strain genomes for metagenomic binning, comparative biology and taxonomic classification.</title>
        <authorList>
            <person name="Goeker M."/>
        </authorList>
    </citation>
    <scope>NUCLEOTIDE SEQUENCE [LARGE SCALE GENOMIC DNA]</scope>
    <source>
        <strain evidence="2 3">DSM 106739</strain>
    </source>
</reference>
<name>A0A840BI79_9RHOO</name>
<comment type="caution">
    <text evidence="2">The sequence shown here is derived from an EMBL/GenBank/DDBJ whole genome shotgun (WGS) entry which is preliminary data.</text>
</comment>
<keyword evidence="3" id="KW-1185">Reference proteome</keyword>
<dbReference type="GO" id="GO:0008233">
    <property type="term" value="F:peptidase activity"/>
    <property type="evidence" value="ECO:0007669"/>
    <property type="project" value="UniProtKB-KW"/>
</dbReference>
<protein>
    <submittedName>
        <fullName evidence="2">C-terminal processing protease CtpA/Prc</fullName>
    </submittedName>
</protein>
<dbReference type="RefSeq" id="WP_183633340.1">
    <property type="nucleotide sequence ID" value="NZ_BAABLE010000011.1"/>
</dbReference>
<dbReference type="Proteomes" id="UP000561045">
    <property type="component" value="Unassembled WGS sequence"/>
</dbReference>
<feature type="domain" description="PDZ" evidence="1">
    <location>
        <begin position="25"/>
        <end position="89"/>
    </location>
</feature>
<dbReference type="SMART" id="SM00228">
    <property type="entry name" value="PDZ"/>
    <property type="match status" value="1"/>
</dbReference>
<organism evidence="2 3">
    <name type="scientific">Niveibacterium umoris</name>
    <dbReference type="NCBI Taxonomy" id="1193620"/>
    <lineage>
        <taxon>Bacteria</taxon>
        <taxon>Pseudomonadati</taxon>
        <taxon>Pseudomonadota</taxon>
        <taxon>Betaproteobacteria</taxon>
        <taxon>Rhodocyclales</taxon>
        <taxon>Rhodocyclaceae</taxon>
        <taxon>Niveibacterium</taxon>
    </lineage>
</organism>
<keyword evidence="2" id="KW-0378">Hydrolase</keyword>